<gene>
    <name evidence="9" type="primary">copZ</name>
    <name evidence="9" type="ORF">ACFOEO_03435</name>
</gene>
<dbReference type="InterPro" id="IPR049740">
    <property type="entry name" value="CopZ"/>
</dbReference>
<dbReference type="PRINTS" id="PR00944">
    <property type="entry name" value="CUEXPORT"/>
</dbReference>
<proteinExistence type="predicted"/>
<evidence type="ECO:0000256" key="1">
    <source>
        <dbReference type="ARBA" id="ARBA00004496"/>
    </source>
</evidence>
<keyword evidence="6" id="KW-0143">Chaperone</keyword>
<dbReference type="InterPro" id="IPR006122">
    <property type="entry name" value="HMA_Cu_ion-bd"/>
</dbReference>
<evidence type="ECO:0000256" key="4">
    <source>
        <dbReference type="ARBA" id="ARBA00022723"/>
    </source>
</evidence>
<feature type="domain" description="HMA" evidence="8">
    <location>
        <begin position="2"/>
        <end position="68"/>
    </location>
</feature>
<dbReference type="PROSITE" id="PS50846">
    <property type="entry name" value="HMA_2"/>
    <property type="match status" value="1"/>
</dbReference>
<keyword evidence="10" id="KW-1185">Reference proteome</keyword>
<comment type="function">
    <text evidence="7">Chaperone that serves for the intracellular sequestration and transport of Cu(+). Delivers Cu(+) to the copper-exporting P-type ATPase A (CopA).</text>
</comment>
<sequence>MTQKTIAVEGMTCAHCKSAVEGALSGLRGVHSVDVDLDLNEVNVEYDESEVDETVMKKAIENQGYDVKH</sequence>
<evidence type="ECO:0000313" key="9">
    <source>
        <dbReference type="EMBL" id="MFC3387653.1"/>
    </source>
</evidence>
<evidence type="ECO:0000256" key="5">
    <source>
        <dbReference type="ARBA" id="ARBA00023008"/>
    </source>
</evidence>
<dbReference type="Proteomes" id="UP001595637">
    <property type="component" value="Unassembled WGS sequence"/>
</dbReference>
<accession>A0ABV7N476</accession>
<organism evidence="9 10">
    <name type="scientific">Salinicoccus sesuvii</name>
    <dbReference type="NCBI Taxonomy" id="868281"/>
    <lineage>
        <taxon>Bacteria</taxon>
        <taxon>Bacillati</taxon>
        <taxon>Bacillota</taxon>
        <taxon>Bacilli</taxon>
        <taxon>Bacillales</taxon>
        <taxon>Staphylococcaceae</taxon>
        <taxon>Salinicoccus</taxon>
    </lineage>
</organism>
<evidence type="ECO:0000256" key="7">
    <source>
        <dbReference type="ARBA" id="ARBA00025138"/>
    </source>
</evidence>
<protein>
    <recommendedName>
        <fullName evidence="2">Copper chaperone CopZ</fullName>
    </recommendedName>
</protein>
<dbReference type="Gene3D" id="3.30.70.100">
    <property type="match status" value="1"/>
</dbReference>
<dbReference type="PANTHER" id="PTHR46594">
    <property type="entry name" value="P-TYPE CATION-TRANSPORTING ATPASE"/>
    <property type="match status" value="1"/>
</dbReference>
<evidence type="ECO:0000256" key="2">
    <source>
        <dbReference type="ARBA" id="ARBA00015313"/>
    </source>
</evidence>
<evidence type="ECO:0000259" key="8">
    <source>
        <dbReference type="PROSITE" id="PS50846"/>
    </source>
</evidence>
<reference evidence="10" key="1">
    <citation type="journal article" date="2019" name="Int. J. Syst. Evol. Microbiol.">
        <title>The Global Catalogue of Microorganisms (GCM) 10K type strain sequencing project: providing services to taxonomists for standard genome sequencing and annotation.</title>
        <authorList>
            <consortium name="The Broad Institute Genomics Platform"/>
            <consortium name="The Broad Institute Genome Sequencing Center for Infectious Disease"/>
            <person name="Wu L."/>
            <person name="Ma J."/>
        </authorList>
    </citation>
    <scope>NUCLEOTIDE SEQUENCE [LARGE SCALE GENOMIC DNA]</scope>
    <source>
        <strain evidence="10">CCM 7756</strain>
    </source>
</reference>
<keyword evidence="3" id="KW-0963">Cytoplasm</keyword>
<dbReference type="InterPro" id="IPR006121">
    <property type="entry name" value="HMA_dom"/>
</dbReference>
<dbReference type="RefSeq" id="WP_380651879.1">
    <property type="nucleotide sequence ID" value="NZ_JBHRVQ010000001.1"/>
</dbReference>
<dbReference type="EMBL" id="JBHRVQ010000001">
    <property type="protein sequence ID" value="MFC3387653.1"/>
    <property type="molecule type" value="Genomic_DNA"/>
</dbReference>
<dbReference type="InterPro" id="IPR017969">
    <property type="entry name" value="Heavy-metal-associated_CS"/>
</dbReference>
<dbReference type="PANTHER" id="PTHR46594:SF4">
    <property type="entry name" value="P-TYPE CATION-TRANSPORTING ATPASE"/>
    <property type="match status" value="1"/>
</dbReference>
<dbReference type="NCBIfam" id="TIGR00003">
    <property type="entry name" value="copper ion binding protein"/>
    <property type="match status" value="1"/>
</dbReference>
<dbReference type="SUPFAM" id="SSF55008">
    <property type="entry name" value="HMA, heavy metal-associated domain"/>
    <property type="match status" value="1"/>
</dbReference>
<keyword evidence="5" id="KW-0186">Copper</keyword>
<dbReference type="InterPro" id="IPR000428">
    <property type="entry name" value="Cu-bd"/>
</dbReference>
<dbReference type="Pfam" id="PF00403">
    <property type="entry name" value="HMA"/>
    <property type="match status" value="1"/>
</dbReference>
<evidence type="ECO:0000256" key="3">
    <source>
        <dbReference type="ARBA" id="ARBA00022490"/>
    </source>
</evidence>
<comment type="caution">
    <text evidence="9">The sequence shown here is derived from an EMBL/GenBank/DDBJ whole genome shotgun (WGS) entry which is preliminary data.</text>
</comment>
<dbReference type="PROSITE" id="PS01047">
    <property type="entry name" value="HMA_1"/>
    <property type="match status" value="1"/>
</dbReference>
<evidence type="ECO:0000256" key="6">
    <source>
        <dbReference type="ARBA" id="ARBA00023186"/>
    </source>
</evidence>
<evidence type="ECO:0000313" key="10">
    <source>
        <dbReference type="Proteomes" id="UP001595637"/>
    </source>
</evidence>
<dbReference type="CDD" id="cd00371">
    <property type="entry name" value="HMA"/>
    <property type="match status" value="1"/>
</dbReference>
<comment type="subcellular location">
    <subcellularLocation>
        <location evidence="1">Cytoplasm</location>
    </subcellularLocation>
</comment>
<dbReference type="NCBIfam" id="NF033795">
    <property type="entry name" value="chaper_CopZ_Bs"/>
    <property type="match status" value="1"/>
</dbReference>
<keyword evidence="4" id="KW-0479">Metal-binding</keyword>
<name>A0ABV7N476_9STAP</name>
<dbReference type="InterPro" id="IPR036163">
    <property type="entry name" value="HMA_dom_sf"/>
</dbReference>